<evidence type="ECO:0000259" key="3">
    <source>
        <dbReference type="PROSITE" id="PS51782"/>
    </source>
</evidence>
<evidence type="ECO:0000256" key="2">
    <source>
        <dbReference type="SAM" id="SignalP"/>
    </source>
</evidence>
<dbReference type="GO" id="GO:0009254">
    <property type="term" value="P:peptidoglycan turnover"/>
    <property type="evidence" value="ECO:0007669"/>
    <property type="project" value="InterPro"/>
</dbReference>
<dbReference type="InterPro" id="IPR018392">
    <property type="entry name" value="LysM"/>
</dbReference>
<dbReference type="GO" id="GO:0004553">
    <property type="term" value="F:hydrolase activity, hydrolyzing O-glycosyl compounds"/>
    <property type="evidence" value="ECO:0007669"/>
    <property type="project" value="InterPro"/>
</dbReference>
<name>A0A3A6PF57_9BACL</name>
<dbReference type="InterPro" id="IPR036908">
    <property type="entry name" value="RlpA-like_sf"/>
</dbReference>
<dbReference type="GO" id="GO:0019867">
    <property type="term" value="C:outer membrane"/>
    <property type="evidence" value="ECO:0007669"/>
    <property type="project" value="InterPro"/>
</dbReference>
<feature type="domain" description="LysM" evidence="3">
    <location>
        <begin position="33"/>
        <end position="77"/>
    </location>
</feature>
<protein>
    <submittedName>
        <fullName evidence="4">LysM peptidoglycan-binding domain-containing protein</fullName>
    </submittedName>
</protein>
<comment type="caution">
    <text evidence="4">The sequence shown here is derived from an EMBL/GenBank/DDBJ whole genome shotgun (WGS) entry which is preliminary data.</text>
</comment>
<dbReference type="OrthoDB" id="9798935at2"/>
<feature type="chain" id="PRO_5017327524" evidence="2">
    <location>
        <begin position="31"/>
        <end position="220"/>
    </location>
</feature>
<gene>
    <name evidence="4" type="ORF">D3P09_08165</name>
</gene>
<dbReference type="Gene3D" id="3.10.350.10">
    <property type="entry name" value="LysM domain"/>
    <property type="match status" value="1"/>
</dbReference>
<keyword evidence="5" id="KW-1185">Reference proteome</keyword>
<dbReference type="CDD" id="cd00118">
    <property type="entry name" value="LysM"/>
    <property type="match status" value="1"/>
</dbReference>
<organism evidence="4 5">
    <name type="scientific">Paenibacillus pinisoli</name>
    <dbReference type="NCBI Taxonomy" id="1276110"/>
    <lineage>
        <taxon>Bacteria</taxon>
        <taxon>Bacillati</taxon>
        <taxon>Bacillota</taxon>
        <taxon>Bacilli</taxon>
        <taxon>Bacillales</taxon>
        <taxon>Paenibacillaceae</taxon>
        <taxon>Paenibacillus</taxon>
    </lineage>
</organism>
<dbReference type="InterPro" id="IPR010611">
    <property type="entry name" value="3D_dom"/>
</dbReference>
<dbReference type="AlphaFoldDB" id="A0A3A6PF57"/>
<dbReference type="SMART" id="SM00257">
    <property type="entry name" value="LysM"/>
    <property type="match status" value="1"/>
</dbReference>
<feature type="signal peptide" evidence="2">
    <location>
        <begin position="1"/>
        <end position="30"/>
    </location>
</feature>
<proteinExistence type="predicted"/>
<evidence type="ECO:0000256" key="1">
    <source>
        <dbReference type="ARBA" id="ARBA00022729"/>
    </source>
</evidence>
<dbReference type="CDD" id="cd14667">
    <property type="entry name" value="3D_containing_proteins"/>
    <property type="match status" value="1"/>
</dbReference>
<reference evidence="4 5" key="1">
    <citation type="submission" date="2018-09" db="EMBL/GenBank/DDBJ databases">
        <title>Paenibacillus aracenensis nov. sp. isolated from a cave in southern Spain.</title>
        <authorList>
            <person name="Jurado V."/>
            <person name="Gutierrez-Patricio S."/>
            <person name="Gonzalez-Pimentel J.L."/>
            <person name="Miller A.Z."/>
            <person name="Laiz L."/>
            <person name="Saiz-Jimenez C."/>
        </authorList>
    </citation>
    <scope>NUCLEOTIDE SEQUENCE [LARGE SCALE GENOMIC DNA]</scope>
    <source>
        <strain evidence="4 5">JCM 19203</strain>
    </source>
</reference>
<dbReference type="Gene3D" id="2.40.40.10">
    <property type="entry name" value="RlpA-like domain"/>
    <property type="match status" value="1"/>
</dbReference>
<dbReference type="Proteomes" id="UP000267798">
    <property type="component" value="Unassembled WGS sequence"/>
</dbReference>
<dbReference type="InterPro" id="IPR059180">
    <property type="entry name" value="3D_YorM"/>
</dbReference>
<evidence type="ECO:0000313" key="4">
    <source>
        <dbReference type="EMBL" id="RJX39405.1"/>
    </source>
</evidence>
<evidence type="ECO:0000313" key="5">
    <source>
        <dbReference type="Proteomes" id="UP000267798"/>
    </source>
</evidence>
<dbReference type="EMBL" id="QXQB01000002">
    <property type="protein sequence ID" value="RJX39405.1"/>
    <property type="molecule type" value="Genomic_DNA"/>
</dbReference>
<dbReference type="SUPFAM" id="SSF54106">
    <property type="entry name" value="LysM domain"/>
    <property type="match status" value="1"/>
</dbReference>
<keyword evidence="1 2" id="KW-0732">Signal</keyword>
<dbReference type="SUPFAM" id="SSF50685">
    <property type="entry name" value="Barwin-like endoglucanases"/>
    <property type="match status" value="1"/>
</dbReference>
<accession>A0A3A6PF57</accession>
<sequence length="220" mass="23360">MWRYYVLKKALLASAAIALSITISAGTAHASANTHTVANKDTFWTLSQHYKVPLQTLLDANASVDPMNLQVGMKLDIPGKEQSSESLKAMADTSAAVPLAKGGHVQGPGGYDYAYTEQLSFSATAYTAAASENGKWGGVDYFGNRLKVGTIAVDPKMIPLGTKLFITGYQYDGLPSVGIIATASDMGGSIKGNRIDIFVPGSTQQAMKFGIQKVEAYILK</sequence>
<dbReference type="PANTHER" id="PTHR39160:SF4">
    <property type="entry name" value="RESUSCITATION-PROMOTING FACTOR RPFB"/>
    <property type="match status" value="1"/>
</dbReference>
<dbReference type="PANTHER" id="PTHR39160">
    <property type="entry name" value="CELL WALL-BINDING PROTEIN YOCH"/>
    <property type="match status" value="1"/>
</dbReference>
<dbReference type="PROSITE" id="PS51782">
    <property type="entry name" value="LYSM"/>
    <property type="match status" value="1"/>
</dbReference>
<dbReference type="InterPro" id="IPR051933">
    <property type="entry name" value="Resuscitation_pf_RpfB"/>
</dbReference>
<dbReference type="InterPro" id="IPR036779">
    <property type="entry name" value="LysM_dom_sf"/>
</dbReference>
<dbReference type="Pfam" id="PF01476">
    <property type="entry name" value="LysM"/>
    <property type="match status" value="1"/>
</dbReference>
<dbReference type="Pfam" id="PF06725">
    <property type="entry name" value="3D"/>
    <property type="match status" value="1"/>
</dbReference>